<evidence type="ECO:0008006" key="4">
    <source>
        <dbReference type="Google" id="ProtNLM"/>
    </source>
</evidence>
<sequence>MSARIRRRVLPLCVAALVSVAIGSTTTAEAATTTVSPVTIVKKARKLPVWQVVIAGKASGHAFRRSALLALAPTQTRVTTNGVNPLDLCLISGTPAVQPQPGAIHFSSNSACYGYRSRLDMGYVKVSGGTATFTPDSRLSATFVNNHTSSYGVTACIYYPVSGKGTYTFYSNGVVRGTVVYSGFGGFGCGWSTYVAAVAGKRAQ</sequence>
<name>A0ABS2U3B6_9ACTN</name>
<proteinExistence type="predicted"/>
<evidence type="ECO:0000313" key="3">
    <source>
        <dbReference type="Proteomes" id="UP000749040"/>
    </source>
</evidence>
<evidence type="ECO:0000313" key="2">
    <source>
        <dbReference type="EMBL" id="MBM9510093.1"/>
    </source>
</evidence>
<feature type="chain" id="PRO_5047447235" description="Tat pathway signal sequence domain protein" evidence="1">
    <location>
        <begin position="31"/>
        <end position="204"/>
    </location>
</feature>
<comment type="caution">
    <text evidence="2">The sequence shown here is derived from an EMBL/GenBank/DDBJ whole genome shotgun (WGS) entry which is preliminary data.</text>
</comment>
<dbReference type="Proteomes" id="UP000749040">
    <property type="component" value="Unassembled WGS sequence"/>
</dbReference>
<dbReference type="RefSeq" id="WP_205363778.1">
    <property type="nucleotide sequence ID" value="NZ_JADKYB010000031.1"/>
</dbReference>
<evidence type="ECO:0000256" key="1">
    <source>
        <dbReference type="SAM" id="SignalP"/>
    </source>
</evidence>
<accession>A0ABS2U3B6</accession>
<keyword evidence="1" id="KW-0732">Signal</keyword>
<gene>
    <name evidence="2" type="ORF">ITX44_37155</name>
</gene>
<dbReference type="EMBL" id="JADKYB010000031">
    <property type="protein sequence ID" value="MBM9510093.1"/>
    <property type="molecule type" value="Genomic_DNA"/>
</dbReference>
<keyword evidence="3" id="KW-1185">Reference proteome</keyword>
<reference evidence="2 3" key="1">
    <citation type="submission" date="2021-01" db="EMBL/GenBank/DDBJ databases">
        <title>Streptomyces acididurans sp. nov., isolated from a peat swamp forest soil.</title>
        <authorList>
            <person name="Chantavorakit T."/>
            <person name="Duangmal K."/>
        </authorList>
    </citation>
    <scope>NUCLEOTIDE SEQUENCE [LARGE SCALE GENOMIC DNA]</scope>
    <source>
        <strain evidence="2 3">KK5PA1</strain>
    </source>
</reference>
<feature type="signal peptide" evidence="1">
    <location>
        <begin position="1"/>
        <end position="30"/>
    </location>
</feature>
<organism evidence="2 3">
    <name type="scientific">Actinacidiphila acididurans</name>
    <dbReference type="NCBI Taxonomy" id="2784346"/>
    <lineage>
        <taxon>Bacteria</taxon>
        <taxon>Bacillati</taxon>
        <taxon>Actinomycetota</taxon>
        <taxon>Actinomycetes</taxon>
        <taxon>Kitasatosporales</taxon>
        <taxon>Streptomycetaceae</taxon>
        <taxon>Actinacidiphila</taxon>
    </lineage>
</organism>
<protein>
    <recommendedName>
        <fullName evidence="4">Tat pathway signal sequence domain protein</fullName>
    </recommendedName>
</protein>